<dbReference type="PANTHER" id="PTHR43798">
    <property type="entry name" value="MONOACYLGLYCEROL LIPASE"/>
    <property type="match status" value="1"/>
</dbReference>
<dbReference type="Proteomes" id="UP001237105">
    <property type="component" value="Unassembled WGS sequence"/>
</dbReference>
<protein>
    <submittedName>
        <fullName evidence="2">Alpha/beta hydrolase</fullName>
    </submittedName>
</protein>
<dbReference type="Gene3D" id="3.40.50.1820">
    <property type="entry name" value="alpha/beta hydrolase"/>
    <property type="match status" value="1"/>
</dbReference>
<proteinExistence type="predicted"/>
<keyword evidence="3" id="KW-1185">Reference proteome</keyword>
<sequence>MAAPTPARVPAPSAAPYARTVRGSGPGLLLAHGAGGGVEANFGPLLDGLAAHRTVVGVDYPGTGATPRTEHPLSLDELADELVGAADAEGLERFAIAGYSLGGAVAVRAAARHPGRVTGLVLTAAFARPDARLRLDAELWRDLYAAGQHESLAKFMLPKALSPAALAALTPEELAAALTGARETLPAGTAEHTDLITRVDVRDDLGTVARRGIPSLVVSTTADLLVRPEHHREVAALLPGAGFAELDSGHLPFAERPGDWLGLISGFLMSGFPMSGFLMSGPLGEVREETL</sequence>
<dbReference type="PRINTS" id="PR00111">
    <property type="entry name" value="ABHYDROLASE"/>
</dbReference>
<dbReference type="EMBL" id="JASCIS010000017">
    <property type="protein sequence ID" value="MDI3420481.1"/>
    <property type="molecule type" value="Genomic_DNA"/>
</dbReference>
<dbReference type="InterPro" id="IPR050266">
    <property type="entry name" value="AB_hydrolase_sf"/>
</dbReference>
<accession>A0ABT6SYK4</accession>
<dbReference type="SUPFAM" id="SSF53474">
    <property type="entry name" value="alpha/beta-Hydrolases"/>
    <property type="match status" value="1"/>
</dbReference>
<dbReference type="PANTHER" id="PTHR43798:SF33">
    <property type="entry name" value="HYDROLASE, PUTATIVE (AFU_ORTHOLOGUE AFUA_2G14860)-RELATED"/>
    <property type="match status" value="1"/>
</dbReference>
<dbReference type="RefSeq" id="WP_282536469.1">
    <property type="nucleotide sequence ID" value="NZ_JASCIS010000017.1"/>
</dbReference>
<name>A0ABT6SYK4_9ACTN</name>
<dbReference type="InterPro" id="IPR000073">
    <property type="entry name" value="AB_hydrolase_1"/>
</dbReference>
<gene>
    <name evidence="2" type="ORF">QIT00_18295</name>
</gene>
<dbReference type="Pfam" id="PF00561">
    <property type="entry name" value="Abhydrolase_1"/>
    <property type="match status" value="1"/>
</dbReference>
<evidence type="ECO:0000313" key="3">
    <source>
        <dbReference type="Proteomes" id="UP001237105"/>
    </source>
</evidence>
<dbReference type="InterPro" id="IPR029058">
    <property type="entry name" value="AB_hydrolase_fold"/>
</dbReference>
<feature type="domain" description="AB hydrolase-1" evidence="1">
    <location>
        <begin position="28"/>
        <end position="257"/>
    </location>
</feature>
<organism evidence="2 3">
    <name type="scientific">Streptomyces luteolus</name>
    <dbReference type="NCBI Taxonomy" id="3043615"/>
    <lineage>
        <taxon>Bacteria</taxon>
        <taxon>Bacillati</taxon>
        <taxon>Actinomycetota</taxon>
        <taxon>Actinomycetes</taxon>
        <taxon>Kitasatosporales</taxon>
        <taxon>Streptomycetaceae</taxon>
        <taxon>Streptomyces</taxon>
    </lineage>
</organism>
<comment type="caution">
    <text evidence="2">The sequence shown here is derived from an EMBL/GenBank/DDBJ whole genome shotgun (WGS) entry which is preliminary data.</text>
</comment>
<reference evidence="2 3" key="1">
    <citation type="submission" date="2023-05" db="EMBL/GenBank/DDBJ databases">
        <title>Draft genome sequence of Streptomyces sp. B-S-A12 isolated from a cave soil in Thailand.</title>
        <authorList>
            <person name="Chamroensaksri N."/>
            <person name="Muangham S."/>
        </authorList>
    </citation>
    <scope>NUCLEOTIDE SEQUENCE [LARGE SCALE GENOMIC DNA]</scope>
    <source>
        <strain evidence="2 3">B-S-A12</strain>
    </source>
</reference>
<evidence type="ECO:0000313" key="2">
    <source>
        <dbReference type="EMBL" id="MDI3420481.1"/>
    </source>
</evidence>
<evidence type="ECO:0000259" key="1">
    <source>
        <dbReference type="Pfam" id="PF00561"/>
    </source>
</evidence>
<dbReference type="GO" id="GO:0016787">
    <property type="term" value="F:hydrolase activity"/>
    <property type="evidence" value="ECO:0007669"/>
    <property type="project" value="UniProtKB-KW"/>
</dbReference>
<keyword evidence="2" id="KW-0378">Hydrolase</keyword>